<dbReference type="InterPro" id="IPR015168">
    <property type="entry name" value="SsuA/THI5"/>
</dbReference>
<protein>
    <submittedName>
        <fullName evidence="5">ABC transporter substrate-binding protein</fullName>
    </submittedName>
</protein>
<dbReference type="Pfam" id="PF09084">
    <property type="entry name" value="NMT1"/>
    <property type="match status" value="1"/>
</dbReference>
<dbReference type="GO" id="GO:0042597">
    <property type="term" value="C:periplasmic space"/>
    <property type="evidence" value="ECO:0007669"/>
    <property type="project" value="UniProtKB-SubCell"/>
</dbReference>
<evidence type="ECO:0000256" key="3">
    <source>
        <dbReference type="ARBA" id="ARBA00022729"/>
    </source>
</evidence>
<accession>A0ABD5RWN3</accession>
<evidence type="ECO:0000256" key="1">
    <source>
        <dbReference type="ARBA" id="ARBA00004418"/>
    </source>
</evidence>
<dbReference type="AlphaFoldDB" id="A0ABD5RWN3"/>
<feature type="domain" description="SsuA/THI5-like" evidence="4">
    <location>
        <begin position="75"/>
        <end position="273"/>
    </location>
</feature>
<gene>
    <name evidence="5" type="ORF">ACFQE1_05625</name>
</gene>
<evidence type="ECO:0000313" key="5">
    <source>
        <dbReference type="EMBL" id="MFC6723864.1"/>
    </source>
</evidence>
<evidence type="ECO:0000313" key="6">
    <source>
        <dbReference type="Proteomes" id="UP001596328"/>
    </source>
</evidence>
<evidence type="ECO:0000256" key="2">
    <source>
        <dbReference type="ARBA" id="ARBA00010742"/>
    </source>
</evidence>
<proteinExistence type="inferred from homology"/>
<dbReference type="InterPro" id="IPR006311">
    <property type="entry name" value="TAT_signal"/>
</dbReference>
<dbReference type="PANTHER" id="PTHR30024">
    <property type="entry name" value="ALIPHATIC SULFONATES-BINDING PROTEIN-RELATED"/>
    <property type="match status" value="1"/>
</dbReference>
<keyword evidence="6" id="KW-1185">Reference proteome</keyword>
<comment type="similarity">
    <text evidence="2">Belongs to the bacterial solute-binding protein SsuA/TauA family.</text>
</comment>
<organism evidence="5 6">
    <name type="scientific">Halobium palmae</name>
    <dbReference type="NCBI Taxonomy" id="1776492"/>
    <lineage>
        <taxon>Archaea</taxon>
        <taxon>Methanobacteriati</taxon>
        <taxon>Methanobacteriota</taxon>
        <taxon>Stenosarchaea group</taxon>
        <taxon>Halobacteria</taxon>
        <taxon>Halobacteriales</taxon>
        <taxon>Haloferacaceae</taxon>
        <taxon>Halobium</taxon>
    </lineage>
</organism>
<comment type="subcellular location">
    <subcellularLocation>
        <location evidence="1">Periplasm</location>
    </subcellularLocation>
</comment>
<evidence type="ECO:0000259" key="4">
    <source>
        <dbReference type="Pfam" id="PF09084"/>
    </source>
</evidence>
<dbReference type="Proteomes" id="UP001596328">
    <property type="component" value="Unassembled WGS sequence"/>
</dbReference>
<comment type="caution">
    <text evidence="5">The sequence shown here is derived from an EMBL/GenBank/DDBJ whole genome shotgun (WGS) entry which is preliminary data.</text>
</comment>
<reference evidence="5 6" key="1">
    <citation type="journal article" date="2019" name="Int. J. Syst. Evol. Microbiol.">
        <title>The Global Catalogue of Microorganisms (GCM) 10K type strain sequencing project: providing services to taxonomists for standard genome sequencing and annotation.</title>
        <authorList>
            <consortium name="The Broad Institute Genomics Platform"/>
            <consortium name="The Broad Institute Genome Sequencing Center for Infectious Disease"/>
            <person name="Wu L."/>
            <person name="Ma J."/>
        </authorList>
    </citation>
    <scope>NUCLEOTIDE SEQUENCE [LARGE SCALE GENOMIC DNA]</scope>
    <source>
        <strain evidence="5 6">NBRC 111368</strain>
    </source>
</reference>
<dbReference type="Gene3D" id="3.40.190.10">
    <property type="entry name" value="Periplasmic binding protein-like II"/>
    <property type="match status" value="2"/>
</dbReference>
<dbReference type="SUPFAM" id="SSF53850">
    <property type="entry name" value="Periplasmic binding protein-like II"/>
    <property type="match status" value="1"/>
</dbReference>
<name>A0ABD5RWN3_9EURY</name>
<dbReference type="PANTHER" id="PTHR30024:SF47">
    <property type="entry name" value="TAURINE-BINDING PERIPLASMIC PROTEIN"/>
    <property type="match status" value="1"/>
</dbReference>
<dbReference type="EMBL" id="JBHSWU010000059">
    <property type="protein sequence ID" value="MFC6723864.1"/>
    <property type="molecule type" value="Genomic_DNA"/>
</dbReference>
<sequence>MPHANSGRRAFLKSSGAAAVGVGAGLSGCLGLGLGGGGSSTLGLAFTVPVENLGSLLDIPEIQDQAGNLGDAYQLEVSQNSSTPDSLNQMAAGEVDMALLTTVSYASAVQQEAVPGNISMIATDFWDAHPEHYGFTIYSKGDSDVTEVADLEGKKLGVNSLGTGIHAVYVKRLRQADIDPENDVQFVELPFPSFTSAIKDGRVDAGIYPALFAVQARSEGFNPVFSSQDTWDEEYPFAYMAASNSSLDEKSDAFQAFGEDYRGIVDYAFNNRDEVVSLAAEHFELPESLVDGFFLTEQDYYREDVRIDFERLQAAMDEMANLGFIDESFDVQQFATNEYLPQGSS</sequence>
<dbReference type="PROSITE" id="PS51318">
    <property type="entry name" value="TAT"/>
    <property type="match status" value="1"/>
</dbReference>
<keyword evidence="3" id="KW-0732">Signal</keyword>